<reference evidence="3" key="1">
    <citation type="submission" date="2017-08" db="EMBL/GenBank/DDBJ databases">
        <title>A dynamic microbial community with high functional redundancy inhabits the cold, oxic subseafloor aquifer.</title>
        <authorList>
            <person name="Tully B.J."/>
            <person name="Wheat C.G."/>
            <person name="Glazer B.T."/>
            <person name="Huber J.A."/>
        </authorList>
    </citation>
    <scope>NUCLEOTIDE SEQUENCE [LARGE SCALE GENOMIC DNA]</scope>
</reference>
<protein>
    <submittedName>
        <fullName evidence="2">Uncharacterized protein</fullName>
    </submittedName>
</protein>
<evidence type="ECO:0000313" key="2">
    <source>
        <dbReference type="EMBL" id="PCJ17786.1"/>
    </source>
</evidence>
<accession>A0A2A5AG04</accession>
<feature type="compositionally biased region" description="Low complexity" evidence="1">
    <location>
        <begin position="90"/>
        <end position="102"/>
    </location>
</feature>
<dbReference type="AlphaFoldDB" id="A0A2A5AG04"/>
<name>A0A2A5AG04_9GAMM</name>
<feature type="region of interest" description="Disordered" evidence="1">
    <location>
        <begin position="88"/>
        <end position="110"/>
    </location>
</feature>
<sequence length="110" mass="12151">MNPTVCDDYANNLSVGRKFKLRETLFMVCLWGYSSTGMGAENEHINQQDSALPDLEFLEFLGQFETDSGQWIDPNSLLSEEFGELLDAASNSNSNNDVDSSSTPDTQSSN</sequence>
<dbReference type="Proteomes" id="UP000218327">
    <property type="component" value="Unassembled WGS sequence"/>
</dbReference>
<dbReference type="EMBL" id="NVVJ01000104">
    <property type="protein sequence ID" value="PCJ17786.1"/>
    <property type="molecule type" value="Genomic_DNA"/>
</dbReference>
<comment type="caution">
    <text evidence="2">The sequence shown here is derived from an EMBL/GenBank/DDBJ whole genome shotgun (WGS) entry which is preliminary data.</text>
</comment>
<gene>
    <name evidence="2" type="ORF">COA96_17440</name>
</gene>
<proteinExistence type="predicted"/>
<evidence type="ECO:0000256" key="1">
    <source>
        <dbReference type="SAM" id="MobiDB-lite"/>
    </source>
</evidence>
<evidence type="ECO:0000313" key="3">
    <source>
        <dbReference type="Proteomes" id="UP000218327"/>
    </source>
</evidence>
<organism evidence="2 3">
    <name type="scientific">SAR86 cluster bacterium</name>
    <dbReference type="NCBI Taxonomy" id="2030880"/>
    <lineage>
        <taxon>Bacteria</taxon>
        <taxon>Pseudomonadati</taxon>
        <taxon>Pseudomonadota</taxon>
        <taxon>Gammaproteobacteria</taxon>
        <taxon>SAR86 cluster</taxon>
    </lineage>
</organism>